<dbReference type="AlphaFoldDB" id="A0A8H9KQS0"/>
<dbReference type="Pfam" id="PF04075">
    <property type="entry name" value="F420H2_quin_red"/>
    <property type="match status" value="1"/>
</dbReference>
<dbReference type="GO" id="GO:0070967">
    <property type="term" value="F:coenzyme F420 binding"/>
    <property type="evidence" value="ECO:0007669"/>
    <property type="project" value="TreeGrafter"/>
</dbReference>
<reference evidence="3" key="1">
    <citation type="journal article" date="2014" name="Int. J. Syst. Evol. Microbiol.">
        <title>Complete genome sequence of Corynebacterium casei LMG S-19264T (=DSM 44701T), isolated from a smear-ripened cheese.</title>
        <authorList>
            <consortium name="US DOE Joint Genome Institute (JGI-PGF)"/>
            <person name="Walter F."/>
            <person name="Albersmeier A."/>
            <person name="Kalinowski J."/>
            <person name="Ruckert C."/>
        </authorList>
    </citation>
    <scope>NUCLEOTIDE SEQUENCE</scope>
    <source>
        <strain evidence="3">CGMCC 1.10749</strain>
    </source>
</reference>
<evidence type="ECO:0000313" key="3">
    <source>
        <dbReference type="EMBL" id="GGB80250.1"/>
    </source>
</evidence>
<name>A0A8H9KQS0_9MICO</name>
<dbReference type="SUPFAM" id="SSF50475">
    <property type="entry name" value="FMN-binding split barrel"/>
    <property type="match status" value="1"/>
</dbReference>
<proteinExistence type="inferred from homology"/>
<accession>A0A8H9KQS0</accession>
<dbReference type="Proteomes" id="UP000628079">
    <property type="component" value="Unassembled WGS sequence"/>
</dbReference>
<dbReference type="PANTHER" id="PTHR39428:SF3">
    <property type="entry name" value="DEAZAFLAVIN-DEPENDENT NITROREDUCTASE"/>
    <property type="match status" value="1"/>
</dbReference>
<reference evidence="3" key="2">
    <citation type="submission" date="2020-09" db="EMBL/GenBank/DDBJ databases">
        <authorList>
            <person name="Sun Q."/>
            <person name="Zhou Y."/>
        </authorList>
    </citation>
    <scope>NUCLEOTIDE SEQUENCE</scope>
    <source>
        <strain evidence="3">CGMCC 1.10749</strain>
    </source>
</reference>
<dbReference type="PANTHER" id="PTHR39428">
    <property type="entry name" value="F420H(2)-DEPENDENT QUINONE REDUCTASE RV1261C"/>
    <property type="match status" value="1"/>
</dbReference>
<evidence type="ECO:0000256" key="1">
    <source>
        <dbReference type="ARBA" id="ARBA00008710"/>
    </source>
</evidence>
<comment type="similarity">
    <text evidence="1">Belongs to the F420H(2)-dependent quinone reductase family.</text>
</comment>
<evidence type="ECO:0008006" key="5">
    <source>
        <dbReference type="Google" id="ProtNLM"/>
    </source>
</evidence>
<dbReference type="Gene3D" id="2.30.110.10">
    <property type="entry name" value="Electron Transport, Fmn-binding Protein, Chain A"/>
    <property type="match status" value="1"/>
</dbReference>
<dbReference type="NCBIfam" id="TIGR00026">
    <property type="entry name" value="hi_GC_TIGR00026"/>
    <property type="match status" value="1"/>
</dbReference>
<dbReference type="RefSeq" id="WP_084099931.1">
    <property type="nucleotide sequence ID" value="NZ_BMEA01000002.1"/>
</dbReference>
<dbReference type="InterPro" id="IPR004378">
    <property type="entry name" value="F420H2_quin_Rdtase"/>
</dbReference>
<gene>
    <name evidence="3" type="ORF">GCM10011314_19840</name>
</gene>
<evidence type="ECO:0000256" key="2">
    <source>
        <dbReference type="ARBA" id="ARBA00049106"/>
    </source>
</evidence>
<dbReference type="GO" id="GO:0016491">
    <property type="term" value="F:oxidoreductase activity"/>
    <property type="evidence" value="ECO:0007669"/>
    <property type="project" value="InterPro"/>
</dbReference>
<comment type="catalytic activity">
    <reaction evidence="2">
        <text>oxidized coenzyme F420-(gamma-L-Glu)(n) + a quinol + H(+) = reduced coenzyme F420-(gamma-L-Glu)(n) + a quinone</text>
        <dbReference type="Rhea" id="RHEA:39663"/>
        <dbReference type="Rhea" id="RHEA-COMP:12939"/>
        <dbReference type="Rhea" id="RHEA-COMP:14378"/>
        <dbReference type="ChEBI" id="CHEBI:15378"/>
        <dbReference type="ChEBI" id="CHEBI:24646"/>
        <dbReference type="ChEBI" id="CHEBI:132124"/>
        <dbReference type="ChEBI" id="CHEBI:133980"/>
        <dbReference type="ChEBI" id="CHEBI:139511"/>
    </reaction>
</comment>
<dbReference type="EMBL" id="BMEA01000002">
    <property type="protein sequence ID" value="GGB80250.1"/>
    <property type="molecule type" value="Genomic_DNA"/>
</dbReference>
<organism evidence="3 4">
    <name type="scientific">Knoellia flava</name>
    <dbReference type="NCBI Taxonomy" id="913969"/>
    <lineage>
        <taxon>Bacteria</taxon>
        <taxon>Bacillati</taxon>
        <taxon>Actinomycetota</taxon>
        <taxon>Actinomycetes</taxon>
        <taxon>Micrococcales</taxon>
        <taxon>Intrasporangiaceae</taxon>
        <taxon>Knoellia</taxon>
    </lineage>
</organism>
<comment type="caution">
    <text evidence="3">The sequence shown here is derived from an EMBL/GenBank/DDBJ whole genome shotgun (WGS) entry which is preliminary data.</text>
</comment>
<protein>
    <recommendedName>
        <fullName evidence="5">Nitroreductase family deazaflavin-dependent oxidoreductase</fullName>
    </recommendedName>
</protein>
<dbReference type="GO" id="GO:0005886">
    <property type="term" value="C:plasma membrane"/>
    <property type="evidence" value="ECO:0007669"/>
    <property type="project" value="TreeGrafter"/>
</dbReference>
<evidence type="ECO:0000313" key="4">
    <source>
        <dbReference type="Proteomes" id="UP000628079"/>
    </source>
</evidence>
<sequence length="155" mass="16873">MASHAMKARGNAIGLWIHRAFRGRLDGGGKVGGVLMLTTPGRRTGLPRSTMVRYLDDGDTRLVWGTGSGSPTEPDWFRNLRQAPEATIEIGTTSTRVRPEVLEGDELARVWRDVVLAQLPTVAKYEHRSGRTIPVARLHPLGPATDAAAGSPRRD</sequence>
<dbReference type="InterPro" id="IPR012349">
    <property type="entry name" value="Split_barrel_FMN-bd"/>
</dbReference>